<sequence length="120" mass="12752">MAFADPQSVTIATVANPLPRISSGINNGAFASADGTVKLSVSHTYGKRTRRMIRLDTSKIAADPFTVGQSNQVSMSVYLVVDVPKQGYTLTEQSNLVKALTDYLSASSNARTTQLLGGEN</sequence>
<proteinExistence type="predicted"/>
<protein>
    <submittedName>
        <fullName evidence="1">Uncharacterized protein</fullName>
    </submittedName>
</protein>
<dbReference type="EMBL" id="MN035771">
    <property type="protein sequence ID" value="QDH90765.1"/>
    <property type="molecule type" value="Genomic_RNA"/>
</dbReference>
<evidence type="ECO:0000313" key="1">
    <source>
        <dbReference type="EMBL" id="QDH90765.1"/>
    </source>
</evidence>
<gene>
    <name evidence="1" type="ORF">H1BulkLitter5680_000002</name>
</gene>
<organism evidence="1">
    <name type="scientific">Leviviridae sp</name>
    <dbReference type="NCBI Taxonomy" id="2027243"/>
    <lineage>
        <taxon>Viruses</taxon>
        <taxon>Riboviria</taxon>
        <taxon>Orthornavirae</taxon>
        <taxon>Lenarviricota</taxon>
        <taxon>Leviviricetes</taxon>
        <taxon>Norzivirales</taxon>
        <taxon>Fiersviridae</taxon>
    </lineage>
</organism>
<reference evidence="1" key="1">
    <citation type="submission" date="2019-05" db="EMBL/GenBank/DDBJ databases">
        <title>Metatranscriptomic reconstruction reveals RNA viruses with the potential to shape carbon cycling in soil.</title>
        <authorList>
            <person name="Starr E.P."/>
            <person name="Nuccio E."/>
            <person name="Pett-Ridge J."/>
            <person name="Banfield J.F."/>
            <person name="Firestone M.K."/>
        </authorList>
    </citation>
    <scope>NUCLEOTIDE SEQUENCE</scope>
    <source>
        <strain evidence="1">H1_Bulk_Litter_5_scaffold_680</strain>
    </source>
</reference>
<accession>A0A514DAX3</accession>
<name>A0A514DAX3_9VIRU</name>